<dbReference type="AlphaFoldDB" id="A0A412XJL5"/>
<name>A0A412XJL5_BACUN</name>
<feature type="transmembrane region" description="Helical" evidence="1">
    <location>
        <begin position="339"/>
        <end position="361"/>
    </location>
</feature>
<evidence type="ECO:0000313" key="4">
    <source>
        <dbReference type="Proteomes" id="UP000285343"/>
    </source>
</evidence>
<dbReference type="InterPro" id="IPR045957">
    <property type="entry name" value="DUF6377"/>
</dbReference>
<dbReference type="InterPro" id="IPR011990">
    <property type="entry name" value="TPR-like_helical_dom_sf"/>
</dbReference>
<evidence type="ECO:0000259" key="2">
    <source>
        <dbReference type="Pfam" id="PF19904"/>
    </source>
</evidence>
<keyword evidence="1" id="KW-0472">Membrane</keyword>
<comment type="caution">
    <text evidence="3">The sequence shown here is derived from an EMBL/GenBank/DDBJ whole genome shotgun (WGS) entry which is preliminary data.</text>
</comment>
<reference evidence="3 4" key="1">
    <citation type="submission" date="2018-08" db="EMBL/GenBank/DDBJ databases">
        <title>A genome reference for cultivated species of the human gut microbiota.</title>
        <authorList>
            <person name="Zou Y."/>
            <person name="Xue W."/>
            <person name="Luo G."/>
        </authorList>
    </citation>
    <scope>NUCLEOTIDE SEQUENCE [LARGE SCALE GENOMIC DNA]</scope>
    <source>
        <strain evidence="3 4">AF14-42</strain>
    </source>
</reference>
<protein>
    <recommendedName>
        <fullName evidence="2">DUF6377 domain-containing protein</fullName>
    </recommendedName>
</protein>
<keyword evidence="1" id="KW-0812">Transmembrane</keyword>
<dbReference type="EMBL" id="QRZC01000004">
    <property type="protein sequence ID" value="RGV44508.1"/>
    <property type="molecule type" value="Genomic_DNA"/>
</dbReference>
<sequence length="548" mass="63604">MVCFKIFTFSKRCKIFFIFWLIFATNTFSVEKDSIDYYLSKLDEQLLNKDEYEQMKRKKIQALKGKLALVLDSETKYEVYGALFNEYQSYNYDSAFVYANRMMELALQLDDMLKLTDARLMAAYSCTSAGLFLEAKELLHAIDSTSLDTAHKLGLYSSYSKLYLDMALAIRHDPYERFYYEQSIRYSELIIEAKGEIEPLGMLQLINIYRCRQQYDKAIEATQKFLSSVQVDERSRTLCLGGMGMFYLFSGDTVKAVTNLTSAAIGELKYVTKESSALSDLANIAYQHGNIDRAYSYIKQSMDNAYFYNARHRKVEAGGILPIIEASRFEILQQQRNKLYVSLAFVTFLFLCFLGAMVLVLKQMKQLKKARKLIQLQNTDLREINKKLKDSSKVKDEYIGYFFSLNSAFMDEIESFRKLVSRKLASRQYSELMQIVKQADSSEVKIGKYVSFDSIFLKLFPNFVEHFNMLFPETEQIVLQDSHSLTTELRIFALIRLGVADSEHIARFLNYSVNTINTYKTKVKKRSLVPNHLFEQKIMEIETVKTDV</sequence>
<evidence type="ECO:0000256" key="1">
    <source>
        <dbReference type="SAM" id="Phobius"/>
    </source>
</evidence>
<feature type="domain" description="DUF6377" evidence="2">
    <location>
        <begin position="268"/>
        <end position="506"/>
    </location>
</feature>
<organism evidence="3 4">
    <name type="scientific">Bacteroides uniformis</name>
    <dbReference type="NCBI Taxonomy" id="820"/>
    <lineage>
        <taxon>Bacteria</taxon>
        <taxon>Pseudomonadati</taxon>
        <taxon>Bacteroidota</taxon>
        <taxon>Bacteroidia</taxon>
        <taxon>Bacteroidales</taxon>
        <taxon>Bacteroidaceae</taxon>
        <taxon>Bacteroides</taxon>
    </lineage>
</organism>
<accession>A0A412XJL5</accession>
<dbReference type="Pfam" id="PF19904">
    <property type="entry name" value="DUF6377"/>
    <property type="match status" value="1"/>
</dbReference>
<keyword evidence="1" id="KW-1133">Transmembrane helix</keyword>
<proteinExistence type="predicted"/>
<dbReference type="Proteomes" id="UP000285343">
    <property type="component" value="Unassembled WGS sequence"/>
</dbReference>
<dbReference type="SUPFAM" id="SSF81901">
    <property type="entry name" value="HCP-like"/>
    <property type="match status" value="1"/>
</dbReference>
<evidence type="ECO:0000313" key="3">
    <source>
        <dbReference type="EMBL" id="RGV44508.1"/>
    </source>
</evidence>
<dbReference type="Gene3D" id="1.25.40.10">
    <property type="entry name" value="Tetratricopeptide repeat domain"/>
    <property type="match status" value="1"/>
</dbReference>
<gene>
    <name evidence="3" type="ORF">DWW14_04750</name>
</gene>
<dbReference type="RefSeq" id="WP_117865929.1">
    <property type="nucleotide sequence ID" value="NZ_QRZC01000004.1"/>
</dbReference>